<proteinExistence type="predicted"/>
<dbReference type="AlphaFoldDB" id="A0A6C0JIH4"/>
<reference evidence="2" key="1">
    <citation type="journal article" date="2020" name="Nature">
        <title>Giant virus diversity and host interactions through global metagenomics.</title>
        <authorList>
            <person name="Schulz F."/>
            <person name="Roux S."/>
            <person name="Paez-Espino D."/>
            <person name="Jungbluth S."/>
            <person name="Walsh D.A."/>
            <person name="Denef V.J."/>
            <person name="McMahon K.D."/>
            <person name="Konstantinidis K.T."/>
            <person name="Eloe-Fadrosh E.A."/>
            <person name="Kyrpides N.C."/>
            <person name="Woyke T."/>
        </authorList>
    </citation>
    <scope>NUCLEOTIDE SEQUENCE</scope>
    <source>
        <strain evidence="2">GVMAG-M-3300027708-51</strain>
    </source>
</reference>
<organism evidence="2">
    <name type="scientific">viral metagenome</name>
    <dbReference type="NCBI Taxonomy" id="1070528"/>
    <lineage>
        <taxon>unclassified sequences</taxon>
        <taxon>metagenomes</taxon>
        <taxon>organismal metagenomes</taxon>
    </lineage>
</organism>
<dbReference type="GO" id="GO:0008270">
    <property type="term" value="F:zinc ion binding"/>
    <property type="evidence" value="ECO:0007669"/>
    <property type="project" value="InterPro"/>
</dbReference>
<feature type="domain" description="CCHC-type" evidence="1">
    <location>
        <begin position="102"/>
        <end position="118"/>
    </location>
</feature>
<dbReference type="EMBL" id="MN740401">
    <property type="protein sequence ID" value="QHU04586.1"/>
    <property type="molecule type" value="Genomic_DNA"/>
</dbReference>
<name>A0A6C0JIH4_9ZZZZ</name>
<feature type="domain" description="CCHC-type" evidence="1">
    <location>
        <begin position="159"/>
        <end position="175"/>
    </location>
</feature>
<evidence type="ECO:0000313" key="2">
    <source>
        <dbReference type="EMBL" id="QHU04586.1"/>
    </source>
</evidence>
<dbReference type="SMART" id="SM00343">
    <property type="entry name" value="ZnF_C2HC"/>
    <property type="match status" value="2"/>
</dbReference>
<dbReference type="GO" id="GO:0003676">
    <property type="term" value="F:nucleic acid binding"/>
    <property type="evidence" value="ECO:0007669"/>
    <property type="project" value="InterPro"/>
</dbReference>
<evidence type="ECO:0000259" key="1">
    <source>
        <dbReference type="SMART" id="SM00343"/>
    </source>
</evidence>
<sequence length="185" mass="21329">MEHLYILELTCGKYFVGKSRDVEHTYAYYACGFGPPWIRVYNPVRIIETRPVTSANDVRAATMALMKKHGIDAVRPYDCGEMRLSDEVEQSLRFEMHAPADACTKCHATGHGHNDCTQEQNTSWSCQWCVSDYPNRYACEQHEKGCRPPSVECSPPKDWCTRCGRTEHTASRCYEVKHTEGWWIR</sequence>
<accession>A0A6C0JIH4</accession>
<dbReference type="InterPro" id="IPR001878">
    <property type="entry name" value="Znf_CCHC"/>
</dbReference>
<protein>
    <recommendedName>
        <fullName evidence="1">CCHC-type domain-containing protein</fullName>
    </recommendedName>
</protein>